<protein>
    <submittedName>
        <fullName evidence="2">Uncharacterized protein</fullName>
    </submittedName>
</protein>
<gene>
    <name evidence="2" type="ORF">VE01_09134</name>
</gene>
<dbReference type="STRING" id="342668.A0A1B8GAD7"/>
<dbReference type="EMBL" id="KV460262">
    <property type="protein sequence ID" value="OBT92781.2"/>
    <property type="molecule type" value="Genomic_DNA"/>
</dbReference>
<dbReference type="AlphaFoldDB" id="A0A1B8GAD7"/>
<sequence>MERRRAMDGRVKKRKAETLDVNNDRLSKKLSTLNLDHNADHLHACVEQRPNTLPVLKTPERQPVDEDTMRLDDTKHKVYIYDLDKELEEIESSEDENKLVFLPDIEKRLLNRRIPSSVLANKDGELAGMNKSQAMVLYDIPHSLTLTDEKDSVRKAILESRRRAQEKLGVGQPGDHKETSEIPANQSASKPLVSARPLTNNNVVIDPAVEPMAVEEGEADGMDLD</sequence>
<dbReference type="InterPro" id="IPR046591">
    <property type="entry name" value="DUF6649"/>
</dbReference>
<dbReference type="Pfam" id="PF20354">
    <property type="entry name" value="DUF6649"/>
    <property type="match status" value="1"/>
</dbReference>
<evidence type="ECO:0000256" key="1">
    <source>
        <dbReference type="SAM" id="MobiDB-lite"/>
    </source>
</evidence>
<keyword evidence="3" id="KW-1185">Reference proteome</keyword>
<evidence type="ECO:0000313" key="3">
    <source>
        <dbReference type="Proteomes" id="UP000091956"/>
    </source>
</evidence>
<feature type="region of interest" description="Disordered" evidence="1">
    <location>
        <begin position="165"/>
        <end position="197"/>
    </location>
</feature>
<accession>A0A1B8GAD7</accession>
<dbReference type="Proteomes" id="UP000091956">
    <property type="component" value="Unassembled WGS sequence"/>
</dbReference>
<reference evidence="3" key="2">
    <citation type="journal article" date="2018" name="Nat. Commun.">
        <title>Extreme sensitivity to ultraviolet light in the fungal pathogen causing white-nose syndrome of bats.</title>
        <authorList>
            <person name="Palmer J.M."/>
            <person name="Drees K.P."/>
            <person name="Foster J.T."/>
            <person name="Lindner D.L."/>
        </authorList>
    </citation>
    <scope>NUCLEOTIDE SEQUENCE [LARGE SCALE GENOMIC DNA]</scope>
    <source>
        <strain evidence="3">UAMH 10579</strain>
    </source>
</reference>
<organism evidence="2 3">
    <name type="scientific">Pseudogymnoascus verrucosus</name>
    <dbReference type="NCBI Taxonomy" id="342668"/>
    <lineage>
        <taxon>Eukaryota</taxon>
        <taxon>Fungi</taxon>
        <taxon>Dikarya</taxon>
        <taxon>Ascomycota</taxon>
        <taxon>Pezizomycotina</taxon>
        <taxon>Leotiomycetes</taxon>
        <taxon>Thelebolales</taxon>
        <taxon>Thelebolaceae</taxon>
        <taxon>Pseudogymnoascus</taxon>
    </lineage>
</organism>
<reference evidence="2 3" key="1">
    <citation type="submission" date="2016-03" db="EMBL/GenBank/DDBJ databases">
        <title>Comparative genomics of Pseudogymnoascus destructans, the fungus causing white-nose syndrome of bats.</title>
        <authorList>
            <person name="Palmer J.M."/>
            <person name="Drees K.P."/>
            <person name="Foster J.T."/>
            <person name="Lindner D.L."/>
        </authorList>
    </citation>
    <scope>NUCLEOTIDE SEQUENCE [LARGE SCALE GENOMIC DNA]</scope>
    <source>
        <strain evidence="2 3">UAMH 10579</strain>
    </source>
</reference>
<dbReference type="GeneID" id="28842520"/>
<proteinExistence type="predicted"/>
<evidence type="ECO:0000313" key="2">
    <source>
        <dbReference type="EMBL" id="OBT92781.2"/>
    </source>
</evidence>
<name>A0A1B8GAD7_9PEZI</name>
<dbReference type="RefSeq" id="XP_018126514.2">
    <property type="nucleotide sequence ID" value="XM_018278550.2"/>
</dbReference>